<feature type="transmembrane region" description="Helical" evidence="2">
    <location>
        <begin position="42"/>
        <end position="60"/>
    </location>
</feature>
<dbReference type="AlphaFoldDB" id="A0A2S6IJY6"/>
<dbReference type="PANTHER" id="PTHR34351:SF1">
    <property type="entry name" value="SLR1927 PROTEIN"/>
    <property type="match status" value="1"/>
</dbReference>
<evidence type="ECO:0000313" key="4">
    <source>
        <dbReference type="Proteomes" id="UP000239485"/>
    </source>
</evidence>
<name>A0A2S6IJY6_9ACTN</name>
<comment type="caution">
    <text evidence="3">The sequence shown here is derived from an EMBL/GenBank/DDBJ whole genome shotgun (WGS) entry which is preliminary data.</text>
</comment>
<keyword evidence="2" id="KW-0472">Membrane</keyword>
<keyword evidence="2" id="KW-0812">Transmembrane</keyword>
<protein>
    <submittedName>
        <fullName evidence="3">Uncharacterized protein DUF58</fullName>
    </submittedName>
</protein>
<accession>A0A2S6IJY6</accession>
<proteinExistence type="predicted"/>
<dbReference type="OrthoDB" id="9812729at2"/>
<sequence>MRGRTPRRTARAGGLRLTVGGRCTAYAVAAAGLVTLALGNPWLGAVAAAAAAVLLTGLLLRPRLDGLVVEVDGPLRTVAGATVEHLVTVRATAGHRARGTGAARLVLRTSGLADAEVAVPALAPGACAAVAVARLAVHRAATRLGTVHVLATDPFGVVAREALHPVAHRVVVHPSAPDGPRAPLPTGETRAAASRPAGHPDGIRPWRSGDRPADVHWRSTARRGVPVAREREPACLPRLAVVLDGPLGTPAGAHPDAAHGEVLLGRLGQELAGQARTGREVAVLANMPGGAVVTAGLDRAPAGATELLDWLAALGPATSADEELLARARRWAGPGGTVLLASCAEVGVLPQPVPA</sequence>
<dbReference type="RefSeq" id="WP_104432872.1">
    <property type="nucleotide sequence ID" value="NZ_PTJD01000007.1"/>
</dbReference>
<dbReference type="Proteomes" id="UP000239485">
    <property type="component" value="Unassembled WGS sequence"/>
</dbReference>
<evidence type="ECO:0000256" key="2">
    <source>
        <dbReference type="SAM" id="Phobius"/>
    </source>
</evidence>
<dbReference type="EMBL" id="PTJD01000007">
    <property type="protein sequence ID" value="PPK94543.1"/>
    <property type="molecule type" value="Genomic_DNA"/>
</dbReference>
<reference evidence="3 4" key="1">
    <citation type="submission" date="2018-02" db="EMBL/GenBank/DDBJ databases">
        <title>Genomic Encyclopedia of Archaeal and Bacterial Type Strains, Phase II (KMG-II): from individual species to whole genera.</title>
        <authorList>
            <person name="Goeker M."/>
        </authorList>
    </citation>
    <scope>NUCLEOTIDE SEQUENCE [LARGE SCALE GENOMIC DNA]</scope>
    <source>
        <strain evidence="3 4">DSM 22857</strain>
    </source>
</reference>
<organism evidence="3 4">
    <name type="scientific">Kineococcus xinjiangensis</name>
    <dbReference type="NCBI Taxonomy" id="512762"/>
    <lineage>
        <taxon>Bacteria</taxon>
        <taxon>Bacillati</taxon>
        <taxon>Actinomycetota</taxon>
        <taxon>Actinomycetes</taxon>
        <taxon>Kineosporiales</taxon>
        <taxon>Kineosporiaceae</taxon>
        <taxon>Kineococcus</taxon>
    </lineage>
</organism>
<gene>
    <name evidence="3" type="ORF">CLV92_10745</name>
</gene>
<feature type="compositionally biased region" description="Basic and acidic residues" evidence="1">
    <location>
        <begin position="201"/>
        <end position="213"/>
    </location>
</feature>
<keyword evidence="2" id="KW-1133">Transmembrane helix</keyword>
<dbReference type="PANTHER" id="PTHR34351">
    <property type="entry name" value="SLR1927 PROTEIN-RELATED"/>
    <property type="match status" value="1"/>
</dbReference>
<evidence type="ECO:0000256" key="1">
    <source>
        <dbReference type="SAM" id="MobiDB-lite"/>
    </source>
</evidence>
<evidence type="ECO:0000313" key="3">
    <source>
        <dbReference type="EMBL" id="PPK94543.1"/>
    </source>
</evidence>
<feature type="region of interest" description="Disordered" evidence="1">
    <location>
        <begin position="173"/>
        <end position="213"/>
    </location>
</feature>
<keyword evidence="4" id="KW-1185">Reference proteome</keyword>